<keyword evidence="10" id="KW-1185">Reference proteome</keyword>
<evidence type="ECO:0000256" key="3">
    <source>
        <dbReference type="ARBA" id="ARBA00022801"/>
    </source>
</evidence>
<evidence type="ECO:0000256" key="2">
    <source>
        <dbReference type="ARBA" id="ARBA00022729"/>
    </source>
</evidence>
<dbReference type="Gene3D" id="2.40.10.10">
    <property type="entry name" value="Trypsin-like serine proteases"/>
    <property type="match status" value="2"/>
</dbReference>
<name>A0ABM0IFQ5_ECHTE</name>
<dbReference type="PROSITE" id="PS00135">
    <property type="entry name" value="TRYPSIN_SER"/>
    <property type="match status" value="1"/>
</dbReference>
<evidence type="ECO:0000256" key="7">
    <source>
        <dbReference type="RuleBase" id="RU363034"/>
    </source>
</evidence>
<dbReference type="PANTHER" id="PTHR24271">
    <property type="entry name" value="KALLIKREIN-RELATED"/>
    <property type="match status" value="1"/>
</dbReference>
<feature type="domain" description="Peptidase S1" evidence="9">
    <location>
        <begin position="21"/>
        <end position="239"/>
    </location>
</feature>
<evidence type="ECO:0000313" key="11">
    <source>
        <dbReference type="RefSeq" id="XP_004698982.1"/>
    </source>
</evidence>
<feature type="chain" id="PRO_5046569954" evidence="8">
    <location>
        <begin position="19"/>
        <end position="247"/>
    </location>
</feature>
<evidence type="ECO:0000313" key="10">
    <source>
        <dbReference type="Proteomes" id="UP000694863"/>
    </source>
</evidence>
<dbReference type="Pfam" id="PF00089">
    <property type="entry name" value="Trypsin"/>
    <property type="match status" value="1"/>
</dbReference>
<keyword evidence="4 7" id="KW-0720">Serine protease</keyword>
<evidence type="ECO:0000256" key="6">
    <source>
        <dbReference type="ARBA" id="ARBA00023157"/>
    </source>
</evidence>
<reference evidence="11" key="1">
    <citation type="submission" date="2025-08" db="UniProtKB">
        <authorList>
            <consortium name="RefSeq"/>
        </authorList>
    </citation>
    <scope>IDENTIFICATION</scope>
</reference>
<accession>A0ABM0IFQ5</accession>
<dbReference type="SUPFAM" id="SSF50494">
    <property type="entry name" value="Trypsin-like serine proteases"/>
    <property type="match status" value="1"/>
</dbReference>
<dbReference type="CDD" id="cd00190">
    <property type="entry name" value="Tryp_SPc"/>
    <property type="match status" value="1"/>
</dbReference>
<keyword evidence="3 7" id="KW-0378">Hydrolase</keyword>
<dbReference type="GeneID" id="101641265"/>
<keyword evidence="1 7" id="KW-0645">Protease</keyword>
<keyword evidence="2 8" id="KW-0732">Signal</keyword>
<gene>
    <name evidence="11" type="primary">LOC101641265</name>
</gene>
<dbReference type="InterPro" id="IPR018114">
    <property type="entry name" value="TRYPSIN_HIS"/>
</dbReference>
<dbReference type="InterPro" id="IPR001254">
    <property type="entry name" value="Trypsin_dom"/>
</dbReference>
<dbReference type="RefSeq" id="XP_004698982.1">
    <property type="nucleotide sequence ID" value="XM_004698925.2"/>
</dbReference>
<evidence type="ECO:0000256" key="5">
    <source>
        <dbReference type="ARBA" id="ARBA00023145"/>
    </source>
</evidence>
<keyword evidence="6" id="KW-1015">Disulfide bond</keyword>
<dbReference type="Proteomes" id="UP000694863">
    <property type="component" value="Unplaced"/>
</dbReference>
<dbReference type="InterPro" id="IPR033116">
    <property type="entry name" value="TRYPSIN_SER"/>
</dbReference>
<keyword evidence="5" id="KW-0865">Zymogen</keyword>
<protein>
    <submittedName>
        <fullName evidence="11">Granzyme H</fullName>
    </submittedName>
</protein>
<proteinExistence type="predicted"/>
<dbReference type="InterPro" id="IPR043504">
    <property type="entry name" value="Peptidase_S1_PA_chymotrypsin"/>
</dbReference>
<dbReference type="PROSITE" id="PS00134">
    <property type="entry name" value="TRYPSIN_HIS"/>
    <property type="match status" value="1"/>
</dbReference>
<dbReference type="PROSITE" id="PS50240">
    <property type="entry name" value="TRYPSIN_DOM"/>
    <property type="match status" value="1"/>
</dbReference>
<evidence type="ECO:0000256" key="8">
    <source>
        <dbReference type="SAM" id="SignalP"/>
    </source>
</evidence>
<evidence type="ECO:0000256" key="1">
    <source>
        <dbReference type="ARBA" id="ARBA00022670"/>
    </source>
</evidence>
<evidence type="ECO:0000259" key="9">
    <source>
        <dbReference type="PROSITE" id="PS50240"/>
    </source>
</evidence>
<dbReference type="SMART" id="SM00020">
    <property type="entry name" value="Tryp_SPc"/>
    <property type="match status" value="1"/>
</dbReference>
<dbReference type="InterPro" id="IPR009003">
    <property type="entry name" value="Peptidase_S1_PA"/>
</dbReference>
<feature type="signal peptide" evidence="8">
    <location>
        <begin position="1"/>
        <end position="18"/>
    </location>
</feature>
<evidence type="ECO:0000256" key="4">
    <source>
        <dbReference type="ARBA" id="ARBA00022825"/>
    </source>
</evidence>
<sequence>MWLSLLLLAFLLVPGAKTGEIIGGHEAEPHSRPYMAFLKISGSKSMKCGGFLIRDNFVLTAAHCWGRSINVTLGAHNLKVQEKTQQHISVRRAIVHPGYTKTFLHDIMILQLKTKAQRTAAVRPLNLPRKMVRPGQLCSVAGWGQVSVGIPTSTLHEATLTVQKDQECERLFPNYNSTTEMCVGDRRKKMASFQGDSGGPLMCSNVAQGIVSYGWKDGTPPRVFTKVISYLRWIQKTIKRVQLQESD</sequence>
<dbReference type="InterPro" id="IPR001314">
    <property type="entry name" value="Peptidase_S1A"/>
</dbReference>
<dbReference type="PRINTS" id="PR00722">
    <property type="entry name" value="CHYMOTRYPSIN"/>
</dbReference>
<organism evidence="10 11">
    <name type="scientific">Echinops telfairi</name>
    <name type="common">Lesser hedgehog tenrec</name>
    <dbReference type="NCBI Taxonomy" id="9371"/>
    <lineage>
        <taxon>Eukaryota</taxon>
        <taxon>Metazoa</taxon>
        <taxon>Chordata</taxon>
        <taxon>Craniata</taxon>
        <taxon>Vertebrata</taxon>
        <taxon>Euteleostomi</taxon>
        <taxon>Mammalia</taxon>
        <taxon>Eutheria</taxon>
        <taxon>Afrotheria</taxon>
        <taxon>Tenrecidae</taxon>
        <taxon>Tenrecinae</taxon>
        <taxon>Echinops</taxon>
    </lineage>
</organism>
<dbReference type="PANTHER" id="PTHR24271:SF81">
    <property type="entry name" value="GRANZYME B"/>
    <property type="match status" value="1"/>
</dbReference>